<dbReference type="Gene3D" id="3.40.50.2300">
    <property type="match status" value="1"/>
</dbReference>
<proteinExistence type="predicted"/>
<dbReference type="PATRIC" id="fig|455.5.peg.1231"/>
<evidence type="ECO:0000313" key="2">
    <source>
        <dbReference type="EMBL" id="OCH97532.1"/>
    </source>
</evidence>
<accession>A0A0W0UGK5</accession>
<evidence type="ECO:0008006" key="5">
    <source>
        <dbReference type="Google" id="ProtNLM"/>
    </source>
</evidence>
<dbReference type="OrthoDB" id="5651721at2"/>
<comment type="caution">
    <text evidence="1">The sequence shown here is derived from an EMBL/GenBank/DDBJ whole genome shotgun (WGS) entry which is preliminary data.</text>
</comment>
<dbReference type="RefSeq" id="WP_058449188.1">
    <property type="nucleotide sequence ID" value="NZ_CAAAJF010000010.1"/>
</dbReference>
<name>A0A0W0UGK5_9GAMM</name>
<evidence type="ECO:0000313" key="4">
    <source>
        <dbReference type="Proteomes" id="UP000093336"/>
    </source>
</evidence>
<dbReference type="Proteomes" id="UP000054715">
    <property type="component" value="Unassembled WGS sequence"/>
</dbReference>
<evidence type="ECO:0000313" key="1">
    <source>
        <dbReference type="EMBL" id="KTD06968.1"/>
    </source>
</evidence>
<organism evidence="1 3">
    <name type="scientific">Legionella jamestowniensis</name>
    <dbReference type="NCBI Taxonomy" id="455"/>
    <lineage>
        <taxon>Bacteria</taxon>
        <taxon>Pseudomonadati</taxon>
        <taxon>Pseudomonadota</taxon>
        <taxon>Gammaproteobacteria</taxon>
        <taxon>Legionellales</taxon>
        <taxon>Legionellaceae</taxon>
        <taxon>Legionella</taxon>
    </lineage>
</organism>
<dbReference type="STRING" id="455.Ljam_1163"/>
<sequence length="239" mass="28142">MLAIAKPKIVLLDDDQSLLEVICYYFHEKFKETVLVEIFSKSQDFFLYIQENCYLSESPSDILNSFYANTKSKEQIKKTLKDLSELSAILVIDQELREENVTGIELSNQIRQYFPSAYISMLTSNIPTDKAVELHNNHSIDLFIDKKDINAIHNLYVYLSKQIDEIKNEYMIDPIDIFEYADIFENDEYLNNKNILLERNNPISFLTLNNDGDIAFMKKNKQISFWKYNSQSKQFTEYE</sequence>
<dbReference type="Proteomes" id="UP000093336">
    <property type="component" value="Unassembled WGS sequence"/>
</dbReference>
<gene>
    <name evidence="2" type="ORF">A8135_14160</name>
    <name evidence="1" type="ORF">Ljam_1163</name>
</gene>
<dbReference type="EMBL" id="LYOZ01000033">
    <property type="protein sequence ID" value="OCH97532.1"/>
    <property type="molecule type" value="Genomic_DNA"/>
</dbReference>
<dbReference type="AlphaFoldDB" id="A0A0W0UGK5"/>
<dbReference type="EMBL" id="LNYG01000013">
    <property type="protein sequence ID" value="KTD06968.1"/>
    <property type="molecule type" value="Genomic_DNA"/>
</dbReference>
<keyword evidence="4" id="KW-1185">Reference proteome</keyword>
<reference evidence="1 3" key="1">
    <citation type="submission" date="2015-11" db="EMBL/GenBank/DDBJ databases">
        <title>Genomic analysis of 38 Legionella species identifies large and diverse effector repertoires.</title>
        <authorList>
            <person name="Burstein D."/>
            <person name="Amaro F."/>
            <person name="Zusman T."/>
            <person name="Lifshitz Z."/>
            <person name="Cohen O."/>
            <person name="Gilbert J.A."/>
            <person name="Pupko T."/>
            <person name="Shuman H.A."/>
            <person name="Segal G."/>
        </authorList>
    </citation>
    <scope>NUCLEOTIDE SEQUENCE [LARGE SCALE GENOMIC DNA]</scope>
    <source>
        <strain evidence="1 3">JA-26-G1-E2</strain>
    </source>
</reference>
<reference evidence="2 4" key="2">
    <citation type="submission" date="2016-05" db="EMBL/GenBank/DDBJ databases">
        <authorList>
            <person name="Prochazka B."/>
            <person name="Indra A."/>
            <person name="Hasenberger P."/>
            <person name="Blaschitz M."/>
            <person name="Wagner L."/>
            <person name="Wewalka G."/>
            <person name="Sorschag S."/>
            <person name="Schmid D."/>
            <person name="Ruppitsch W."/>
        </authorList>
    </citation>
    <scope>NUCLEOTIDE SEQUENCE [LARGE SCALE GENOMIC DNA]</scope>
    <source>
        <strain evidence="2 4">974010_12</strain>
    </source>
</reference>
<evidence type="ECO:0000313" key="3">
    <source>
        <dbReference type="Proteomes" id="UP000054715"/>
    </source>
</evidence>
<protein>
    <recommendedName>
        <fullName evidence="5">Response regulatory domain-containing protein</fullName>
    </recommendedName>
</protein>